<reference evidence="1" key="1">
    <citation type="journal article" date="2020" name="Stud. Mycol.">
        <title>101 Dothideomycetes genomes: a test case for predicting lifestyles and emergence of pathogens.</title>
        <authorList>
            <person name="Haridas S."/>
            <person name="Albert R."/>
            <person name="Binder M."/>
            <person name="Bloem J."/>
            <person name="Labutti K."/>
            <person name="Salamov A."/>
            <person name="Andreopoulos B."/>
            <person name="Baker S."/>
            <person name="Barry K."/>
            <person name="Bills G."/>
            <person name="Bluhm B."/>
            <person name="Cannon C."/>
            <person name="Castanera R."/>
            <person name="Culley D."/>
            <person name="Daum C."/>
            <person name="Ezra D."/>
            <person name="Gonzalez J."/>
            <person name="Henrissat B."/>
            <person name="Kuo A."/>
            <person name="Liang C."/>
            <person name="Lipzen A."/>
            <person name="Lutzoni F."/>
            <person name="Magnuson J."/>
            <person name="Mondo S."/>
            <person name="Nolan M."/>
            <person name="Ohm R."/>
            <person name="Pangilinan J."/>
            <person name="Park H.-J."/>
            <person name="Ramirez L."/>
            <person name="Alfaro M."/>
            <person name="Sun H."/>
            <person name="Tritt A."/>
            <person name="Yoshinaga Y."/>
            <person name="Zwiers L.-H."/>
            <person name="Turgeon B."/>
            <person name="Goodwin S."/>
            <person name="Spatafora J."/>
            <person name="Crous P."/>
            <person name="Grigoriev I."/>
        </authorList>
    </citation>
    <scope>NUCLEOTIDE SEQUENCE</scope>
    <source>
        <strain evidence="1">ATCC 36951</strain>
    </source>
</reference>
<evidence type="ECO:0000313" key="2">
    <source>
        <dbReference type="Proteomes" id="UP000799537"/>
    </source>
</evidence>
<proteinExistence type="predicted"/>
<dbReference type="EMBL" id="ML993590">
    <property type="protein sequence ID" value="KAF2168621.1"/>
    <property type="molecule type" value="Genomic_DNA"/>
</dbReference>
<sequence>MQHITNLTLIATSDNPHESFTAYLVHPNGGWRIVSHDGETTFRRYRKWLWRKDAKSESVVVPTKAAWDGHGSEEQLTEACERATCGVPRVNQVLHVCGLELVDLSGARW</sequence>
<dbReference type="RefSeq" id="XP_033669510.1">
    <property type="nucleotide sequence ID" value="XM_033805825.1"/>
</dbReference>
<dbReference type="AlphaFoldDB" id="A0A6A6CNJ8"/>
<accession>A0A6A6CNJ8</accession>
<gene>
    <name evidence="1" type="ORF">M409DRAFT_21367</name>
</gene>
<name>A0A6A6CNJ8_ZASCE</name>
<dbReference type="GeneID" id="54559097"/>
<protein>
    <submittedName>
        <fullName evidence="1">Uncharacterized protein</fullName>
    </submittedName>
</protein>
<keyword evidence="2" id="KW-1185">Reference proteome</keyword>
<organism evidence="1 2">
    <name type="scientific">Zasmidium cellare ATCC 36951</name>
    <dbReference type="NCBI Taxonomy" id="1080233"/>
    <lineage>
        <taxon>Eukaryota</taxon>
        <taxon>Fungi</taxon>
        <taxon>Dikarya</taxon>
        <taxon>Ascomycota</taxon>
        <taxon>Pezizomycotina</taxon>
        <taxon>Dothideomycetes</taxon>
        <taxon>Dothideomycetidae</taxon>
        <taxon>Mycosphaerellales</taxon>
        <taxon>Mycosphaerellaceae</taxon>
        <taxon>Zasmidium</taxon>
    </lineage>
</organism>
<evidence type="ECO:0000313" key="1">
    <source>
        <dbReference type="EMBL" id="KAF2168621.1"/>
    </source>
</evidence>
<dbReference type="Proteomes" id="UP000799537">
    <property type="component" value="Unassembled WGS sequence"/>
</dbReference>